<accession>A0A3L8RYT0</accession>
<evidence type="ECO:0000313" key="1">
    <source>
        <dbReference type="EMBL" id="RLV91165.1"/>
    </source>
</evidence>
<protein>
    <submittedName>
        <fullName evidence="1">Uncharacterized protein</fullName>
    </submittedName>
</protein>
<proteinExistence type="predicted"/>
<dbReference type="AlphaFoldDB" id="A0A3L8RYT0"/>
<dbReference type="EMBL" id="QUSF01000114">
    <property type="protein sequence ID" value="RLV91165.1"/>
    <property type="molecule type" value="Genomic_DNA"/>
</dbReference>
<gene>
    <name evidence="1" type="ORF">DV515_00014188</name>
</gene>
<reference evidence="1 2" key="1">
    <citation type="journal article" date="2018" name="Proc. R. Soc. B">
        <title>A non-coding region near Follistatin controls head colour polymorphism in the Gouldian finch.</title>
        <authorList>
            <person name="Toomey M.B."/>
            <person name="Marques C.I."/>
            <person name="Andrade P."/>
            <person name="Araujo P.M."/>
            <person name="Sabatino S."/>
            <person name="Gazda M.A."/>
            <person name="Afonso S."/>
            <person name="Lopes R.J."/>
            <person name="Corbo J.C."/>
            <person name="Carneiro M."/>
        </authorList>
    </citation>
    <scope>NUCLEOTIDE SEQUENCE [LARGE SCALE GENOMIC DNA]</scope>
    <source>
        <strain evidence="1">Red01</strain>
        <tissue evidence="1">Muscle</tissue>
    </source>
</reference>
<evidence type="ECO:0000313" key="2">
    <source>
        <dbReference type="Proteomes" id="UP000276834"/>
    </source>
</evidence>
<keyword evidence="2" id="KW-1185">Reference proteome</keyword>
<comment type="caution">
    <text evidence="1">The sequence shown here is derived from an EMBL/GenBank/DDBJ whole genome shotgun (WGS) entry which is preliminary data.</text>
</comment>
<dbReference type="Proteomes" id="UP000276834">
    <property type="component" value="Unassembled WGS sequence"/>
</dbReference>
<organism evidence="1 2">
    <name type="scientific">Chloebia gouldiae</name>
    <name type="common">Gouldian finch</name>
    <name type="synonym">Erythrura gouldiae</name>
    <dbReference type="NCBI Taxonomy" id="44316"/>
    <lineage>
        <taxon>Eukaryota</taxon>
        <taxon>Metazoa</taxon>
        <taxon>Chordata</taxon>
        <taxon>Craniata</taxon>
        <taxon>Vertebrata</taxon>
        <taxon>Euteleostomi</taxon>
        <taxon>Archelosauria</taxon>
        <taxon>Archosauria</taxon>
        <taxon>Dinosauria</taxon>
        <taxon>Saurischia</taxon>
        <taxon>Theropoda</taxon>
        <taxon>Coelurosauria</taxon>
        <taxon>Aves</taxon>
        <taxon>Neognathae</taxon>
        <taxon>Neoaves</taxon>
        <taxon>Telluraves</taxon>
        <taxon>Australaves</taxon>
        <taxon>Passeriformes</taxon>
        <taxon>Passeroidea</taxon>
        <taxon>Passeridae</taxon>
        <taxon>Chloebia</taxon>
    </lineage>
</organism>
<name>A0A3L8RYT0_CHLGU</name>
<sequence>MEIPSYLLHRVCEKENYRNNIIVTVEEWEALPVNGTGQDCGMGHTSGTRQSALHIGQKGHEPSVSQCHHPNASPGVHLRSAEGGYSLTGLEHLNAKVGASRCRDLEHLNAEVWSISMPTFGASQC</sequence>